<feature type="domain" description="IF140/IFT172/WDR19 TPR" evidence="11">
    <location>
        <begin position="1235"/>
        <end position="1496"/>
    </location>
</feature>
<dbReference type="GeneID" id="92382194"/>
<evidence type="ECO:0000259" key="8">
    <source>
        <dbReference type="Pfam" id="PF23383"/>
    </source>
</evidence>
<feature type="region of interest" description="Disordered" evidence="7">
    <location>
        <begin position="44"/>
        <end position="65"/>
    </location>
</feature>
<dbReference type="Pfam" id="PF24762">
    <property type="entry name" value="TPR_IF140-IFT172"/>
    <property type="match status" value="2"/>
</dbReference>
<evidence type="ECO:0000256" key="2">
    <source>
        <dbReference type="ARBA" id="ARBA00022574"/>
    </source>
</evidence>
<dbReference type="FunFam" id="1.25.40.470:FF:000031">
    <property type="entry name" value="Uncharacterized protein TCIL3000_10_12370"/>
    <property type="match status" value="1"/>
</dbReference>
<feature type="compositionally biased region" description="Basic and acidic residues" evidence="7">
    <location>
        <begin position="1130"/>
        <end position="1139"/>
    </location>
</feature>
<dbReference type="SMART" id="SM00320">
    <property type="entry name" value="WD40"/>
    <property type="match status" value="3"/>
</dbReference>
<evidence type="ECO:0000256" key="4">
    <source>
        <dbReference type="ARBA" id="ARBA00022803"/>
    </source>
</evidence>
<dbReference type="InterPro" id="IPR056156">
    <property type="entry name" value="TPR_IF140_C"/>
</dbReference>
<keyword evidence="6" id="KW-0966">Cell projection</keyword>
<evidence type="ECO:0000256" key="5">
    <source>
        <dbReference type="ARBA" id="ARBA00023069"/>
    </source>
</evidence>
<evidence type="ECO:0000256" key="7">
    <source>
        <dbReference type="SAM" id="MobiDB-lite"/>
    </source>
</evidence>
<dbReference type="SUPFAM" id="SSF69304">
    <property type="entry name" value="Tricorn protease N-terminal domain"/>
    <property type="match status" value="1"/>
</dbReference>
<dbReference type="InterPro" id="IPR056154">
    <property type="entry name" value="Beta-prop_IFT140_1st"/>
</dbReference>
<comment type="caution">
    <text evidence="12">The sequence shown here is derived from an EMBL/GenBank/DDBJ whole genome shotgun (WGS) entry which is preliminary data.</text>
</comment>
<accession>A0A1G4I468</accession>
<organism evidence="12 13">
    <name type="scientific">Trypanosoma equiperdum</name>
    <dbReference type="NCBI Taxonomy" id="5694"/>
    <lineage>
        <taxon>Eukaryota</taxon>
        <taxon>Discoba</taxon>
        <taxon>Euglenozoa</taxon>
        <taxon>Kinetoplastea</taxon>
        <taxon>Metakinetoplastina</taxon>
        <taxon>Trypanosomatida</taxon>
        <taxon>Trypanosomatidae</taxon>
        <taxon>Trypanosoma</taxon>
    </lineage>
</organism>
<feature type="compositionally biased region" description="Low complexity" evidence="7">
    <location>
        <begin position="1095"/>
        <end position="1105"/>
    </location>
</feature>
<keyword evidence="3" id="KW-0677">Repeat</keyword>
<dbReference type="GO" id="GO:0036064">
    <property type="term" value="C:ciliary basal body"/>
    <property type="evidence" value="ECO:0007669"/>
    <property type="project" value="TreeGrafter"/>
</dbReference>
<feature type="domain" description="IFT140 first beta-propeller" evidence="8">
    <location>
        <begin position="15"/>
        <end position="392"/>
    </location>
</feature>
<feature type="region of interest" description="Disordered" evidence="7">
    <location>
        <begin position="1079"/>
        <end position="1114"/>
    </location>
</feature>
<evidence type="ECO:0000256" key="1">
    <source>
        <dbReference type="ARBA" id="ARBA00004138"/>
    </source>
</evidence>
<dbReference type="InterPro" id="IPR001680">
    <property type="entry name" value="WD40_rpt"/>
</dbReference>
<dbReference type="InterPro" id="IPR056155">
    <property type="entry name" value="Beta-prop_IFT140_2nd"/>
</dbReference>
<reference evidence="12" key="1">
    <citation type="submission" date="2016-09" db="EMBL/GenBank/DDBJ databases">
        <authorList>
            <person name="Hebert L."/>
            <person name="Moumen B."/>
        </authorList>
    </citation>
    <scope>NUCLEOTIDE SEQUENCE [LARGE SCALE GENOMIC DNA]</scope>
    <source>
        <strain evidence="12">OVI</strain>
    </source>
</reference>
<evidence type="ECO:0000259" key="9">
    <source>
        <dbReference type="Pfam" id="PF23385"/>
    </source>
</evidence>
<evidence type="ECO:0000313" key="12">
    <source>
        <dbReference type="EMBL" id="SCU66547.1"/>
    </source>
</evidence>
<evidence type="ECO:0000313" key="13">
    <source>
        <dbReference type="Proteomes" id="UP000195570"/>
    </source>
</evidence>
<evidence type="ECO:0000256" key="6">
    <source>
        <dbReference type="ARBA" id="ARBA00023273"/>
    </source>
</evidence>
<feature type="region of interest" description="Disordered" evidence="7">
    <location>
        <begin position="195"/>
        <end position="223"/>
    </location>
</feature>
<dbReference type="VEuPathDB" id="TriTrypDB:TEOVI_000826000"/>
<name>A0A1G4I468_TRYEQ</name>
<protein>
    <submittedName>
        <fullName evidence="12">Intraflagellar transport protein 140</fullName>
    </submittedName>
</protein>
<dbReference type="InterPro" id="IPR015943">
    <property type="entry name" value="WD40/YVTN_repeat-like_dom_sf"/>
</dbReference>
<feature type="region of interest" description="Disordered" evidence="7">
    <location>
        <begin position="1120"/>
        <end position="1139"/>
    </location>
</feature>
<dbReference type="SUPFAM" id="SSF50978">
    <property type="entry name" value="WD40 repeat-like"/>
    <property type="match status" value="1"/>
</dbReference>
<dbReference type="PANTHER" id="PTHR15722">
    <property type="entry name" value="IFT140/172-RELATED"/>
    <property type="match status" value="1"/>
</dbReference>
<dbReference type="Proteomes" id="UP000195570">
    <property type="component" value="Unassembled WGS sequence"/>
</dbReference>
<dbReference type="Pfam" id="PF23383">
    <property type="entry name" value="Beta-prop_IFT140_1st"/>
    <property type="match status" value="1"/>
</dbReference>
<keyword evidence="2" id="KW-0853">WD repeat</keyword>
<dbReference type="EMBL" id="CZPT02000568">
    <property type="protein sequence ID" value="SCU66547.1"/>
    <property type="molecule type" value="Genomic_DNA"/>
</dbReference>
<evidence type="ECO:0000259" key="11">
    <source>
        <dbReference type="Pfam" id="PF24762"/>
    </source>
</evidence>
<evidence type="ECO:0000259" key="10">
    <source>
        <dbReference type="Pfam" id="PF24760"/>
    </source>
</evidence>
<dbReference type="Pfam" id="PF23385">
    <property type="entry name" value="Beta-prop_IFT140_2nd"/>
    <property type="match status" value="1"/>
</dbReference>
<feature type="domain" description="IF140/IFT172/WDR19 TPR" evidence="11">
    <location>
        <begin position="905"/>
        <end position="1063"/>
    </location>
</feature>
<dbReference type="GO" id="GO:0005930">
    <property type="term" value="C:axoneme"/>
    <property type="evidence" value="ECO:0007669"/>
    <property type="project" value="TreeGrafter"/>
</dbReference>
<dbReference type="Pfam" id="PF24760">
    <property type="entry name" value="TPR_IF140_C"/>
    <property type="match status" value="1"/>
</dbReference>
<dbReference type="GO" id="GO:0035721">
    <property type="term" value="P:intraciliary retrograde transport"/>
    <property type="evidence" value="ECO:0007669"/>
    <property type="project" value="TreeGrafter"/>
</dbReference>
<dbReference type="GO" id="GO:0030991">
    <property type="term" value="C:intraciliary transport particle A"/>
    <property type="evidence" value="ECO:0007669"/>
    <property type="project" value="TreeGrafter"/>
</dbReference>
<keyword evidence="13" id="KW-1185">Reference proteome</keyword>
<gene>
    <name evidence="12" type="ORF">TEOVI_000826000</name>
</gene>
<dbReference type="InterPro" id="IPR056168">
    <property type="entry name" value="TPR_IF140/IFT172/WDR19"/>
</dbReference>
<keyword evidence="5" id="KW-0969">Cilium</keyword>
<feature type="domain" description="IFT140 second beta-propeller" evidence="9">
    <location>
        <begin position="494"/>
        <end position="696"/>
    </location>
</feature>
<dbReference type="FunFam" id="1.25.40.470:FF:000058">
    <property type="entry name" value="Uncharacterized protein"/>
    <property type="match status" value="1"/>
</dbReference>
<feature type="compositionally biased region" description="Basic and acidic residues" evidence="7">
    <location>
        <begin position="1079"/>
        <end position="1094"/>
    </location>
</feature>
<evidence type="ECO:0000256" key="3">
    <source>
        <dbReference type="ARBA" id="ARBA00022737"/>
    </source>
</evidence>
<keyword evidence="4" id="KW-0802">TPR repeat</keyword>
<dbReference type="RefSeq" id="XP_067077981.1">
    <property type="nucleotide sequence ID" value="XM_067221880.1"/>
</dbReference>
<feature type="region of interest" description="Disordered" evidence="7">
    <location>
        <begin position="730"/>
        <end position="789"/>
    </location>
</feature>
<dbReference type="Gene3D" id="2.130.10.10">
    <property type="entry name" value="YVTN repeat-like/Quinoprotein amine dehydrogenase"/>
    <property type="match status" value="1"/>
</dbReference>
<feature type="compositionally biased region" description="Basic and acidic residues" evidence="7">
    <location>
        <begin position="748"/>
        <end position="762"/>
    </location>
</feature>
<dbReference type="InterPro" id="IPR036322">
    <property type="entry name" value="WD40_repeat_dom_sf"/>
</dbReference>
<feature type="domain" description="IF140 C-terminal TPR" evidence="10">
    <location>
        <begin position="1506"/>
        <end position="1642"/>
    </location>
</feature>
<proteinExistence type="predicted"/>
<dbReference type="PANTHER" id="PTHR15722:SF7">
    <property type="entry name" value="INTRAFLAGELLAR TRANSPORT PROTEIN 140 HOMOLOG"/>
    <property type="match status" value="1"/>
</dbReference>
<sequence>MSLYFVNNIASRGAVSATHVVAHPQLPLVASVWTNPLHVLVTDSEGESVADHTPKPQSQSDGTKATDDVTCFAWHPARPVLAIGTRSGKLLVWTLPPTKPTDANFTLHPPVDVESARVQHVNGSVTACEWSGSGAYLVTAADSKRAVMWVFDSGATAAEGEADSAGKPASHSTVAPQWSVTTDETVTHAMRVSTPPVVARERSQRQQRKPAAEGENAEGSTTANLQAAGLDDGESECVFILASSKGKTIFGLSEEQKLFPLATMEETAAAVLYDPVERYLVALSLTHMLTVYRVTPTIVAELVMRRKLSIPVPGASANRNPLAMEWVSAGVLVFGCGDDRVRFFNVQSDRMYVVMHPSAPSAHVVHIATLTKKGLLVMATAEGSVAVFQKPSFVCQGSSSPYDAMGVSAFDVGMRSGSAASSNAFNKGTEKAGAFESNGDPAAEWELLTVVKVEDRVERLCFSGNNYIYVTLSNGKLQMLRETVRKRAWDGVAAATQISMEVAVVESVTGCQCLLKSSSKIYGVSIAFPIIGLWNGYQIDLYTVNEATSTATLTSSVPSKNPAFAIHQSGIFYVRDTHRIVFSSFQMIMIGQIAFTEAEGVPTLVDVMSDVVVALSSENAMRLAIVNSNEVTPLGPPRLLPKLGNDLVVTSIKVNAEGRRVALMARCVSNDQPDTRVWVYDADTDLMFSYDFMERMEIPHAVYWNTPEPNGNSLGEPGYLLLACETHQLKGVSQPDEQKPTGPQGNVDGRDTCSPPEHRESGVRSPKRTSQPTESKSKEATNGAMPDLENFADAKGKSAAEDAENGFSAVNPLAHRSHNLVTLFATNRGLVVHNSVELKRYHICLVGLTIPDFLLTSVRINGDPGNPEDYMIEQKRLRDFEGLKTEKDAAVLEALMKFSYYSTVGNMDEAYRCVKTIKTATVWQSLAKMCVASGRLDVASVCLAQMQDGVAASALRVARTNYPGEKEVQVATLACSLGLVRECEELLRKAKRFDLITDLFIACGKFEQAQRHAREHDRIRVYPVAYKYAQFMESFSNFDAAVMWYCNARCLDTDVVRLYFQNGRLSDLRLLVTPPEKKRESAEVATVDKGRSNAEAEAPANPASSLTDPKSVGIAGDGEVRAASAGGNPKSDDRGHDDNQVQPILQKLFAHNPELLHWWARQAERRKKFSEATNFYTLAGDVFNTVRLLFNESPPKTQEAIDIVDNEIKKRRSEAESSRTPLMQSSPNQSIEPVGAAYFVGKHYERNGDVTSALKYYQHAGAWRAAAKVAKSHERHSELLTIAQNSEDTHLMLDCAAFLEHNGVYEMSVDLYHRIGDIQKAIDVCIKGKQYDAMHRISSTLNAEKDAEVFLQMASHFVESGHYTKAAEMYIFAREYPSALTLCVERGVGLTDEMADAITAEAKRRQLSDDQKTELERQIAGIARDQGNWNLACRKYTQLGERVKAMKMLMRGGDVKKVIFFANHSRSTEIYTLAGNFLQSQNWHTDANIHKHIVLFYTRSKAFTNLISYIDSYAQLQIDENRNYYDAWCALDECIGQVERNRDAMCDVNITGKMEGLRVRRDIVAQAVKAVKLLADSGKGEEQAKEFIAVCSDLVKRSRPSHKDHADITSSIRIGDIFALLVRHYHENMKASTDAMRVIDSMVKHGAEPQFFVERDLLESVCKSNGRRLSEFVSGDNITDNTKDDGVKGGRQMEGI</sequence>
<comment type="subcellular location">
    <subcellularLocation>
        <location evidence="1">Cell projection</location>
        <location evidence="1">Cilium</location>
    </subcellularLocation>
</comment>
<dbReference type="Gene3D" id="1.25.40.470">
    <property type="match status" value="2"/>
</dbReference>